<evidence type="ECO:0000259" key="2">
    <source>
        <dbReference type="PROSITE" id="PS50097"/>
    </source>
</evidence>
<sequence>MSGTNLTKRKRTDSGDGDASKDDNPTVTRSAEYWLEDGNIILQAENTQYRVHRSILSRQSTVFADMFSLPQPPEFGPGESLVDGCPVVHLQDSAEDVGNLLDLLYESISLQTIEGHISISVIRTMLRLGRKYDFKKLWDRGVSLLEHDYPYTLQKWDEKPKPLISDEPGVIFDVIAIAHENDIKSILPPAYLTMFLRNSLPDIRDGRERLQRLVKAIILDWLRDDELPRADCDSFDKCSAALMGKIKYLYGQDACKLLEYFAYRWDKAELGAGMCEECEIYGNAEYEEGRRILWYNCPQYFELDS</sequence>
<feature type="region of interest" description="Disordered" evidence="1">
    <location>
        <begin position="1"/>
        <end position="26"/>
    </location>
</feature>
<gene>
    <name evidence="3" type="ORF">AAE3_LOCUS8237</name>
</gene>
<keyword evidence="4" id="KW-1185">Reference proteome</keyword>
<accession>A0A8S0WDL0</accession>
<comment type="caution">
    <text evidence="3">The sequence shown here is derived from an EMBL/GenBank/DDBJ whole genome shotgun (WGS) entry which is preliminary data.</text>
</comment>
<dbReference type="InterPro" id="IPR011333">
    <property type="entry name" value="SKP1/BTB/POZ_sf"/>
</dbReference>
<dbReference type="PROSITE" id="PS50097">
    <property type="entry name" value="BTB"/>
    <property type="match status" value="1"/>
</dbReference>
<dbReference type="AlphaFoldDB" id="A0A8S0WDL0"/>
<evidence type="ECO:0000313" key="3">
    <source>
        <dbReference type="EMBL" id="CAA7266000.1"/>
    </source>
</evidence>
<protein>
    <recommendedName>
        <fullName evidence="2">BTB domain-containing protein</fullName>
    </recommendedName>
</protein>
<evidence type="ECO:0000313" key="4">
    <source>
        <dbReference type="Proteomes" id="UP000467700"/>
    </source>
</evidence>
<evidence type="ECO:0000256" key="1">
    <source>
        <dbReference type="SAM" id="MobiDB-lite"/>
    </source>
</evidence>
<dbReference type="Pfam" id="PF00651">
    <property type="entry name" value="BTB"/>
    <property type="match status" value="1"/>
</dbReference>
<feature type="domain" description="BTB" evidence="2">
    <location>
        <begin position="38"/>
        <end position="105"/>
    </location>
</feature>
<dbReference type="InterPro" id="IPR000210">
    <property type="entry name" value="BTB/POZ_dom"/>
</dbReference>
<dbReference type="SUPFAM" id="SSF54695">
    <property type="entry name" value="POZ domain"/>
    <property type="match status" value="1"/>
</dbReference>
<feature type="compositionally biased region" description="Basic and acidic residues" evidence="1">
    <location>
        <begin position="12"/>
        <end position="24"/>
    </location>
</feature>
<dbReference type="Gene3D" id="3.30.710.10">
    <property type="entry name" value="Potassium Channel Kv1.1, Chain A"/>
    <property type="match status" value="1"/>
</dbReference>
<organism evidence="3 4">
    <name type="scientific">Cyclocybe aegerita</name>
    <name type="common">Black poplar mushroom</name>
    <name type="synonym">Agrocybe aegerita</name>
    <dbReference type="NCBI Taxonomy" id="1973307"/>
    <lineage>
        <taxon>Eukaryota</taxon>
        <taxon>Fungi</taxon>
        <taxon>Dikarya</taxon>
        <taxon>Basidiomycota</taxon>
        <taxon>Agaricomycotina</taxon>
        <taxon>Agaricomycetes</taxon>
        <taxon>Agaricomycetidae</taxon>
        <taxon>Agaricales</taxon>
        <taxon>Agaricineae</taxon>
        <taxon>Bolbitiaceae</taxon>
        <taxon>Cyclocybe</taxon>
    </lineage>
</organism>
<name>A0A8S0WDL0_CYCAE</name>
<dbReference type="OrthoDB" id="3027208at2759"/>
<reference evidence="3 4" key="1">
    <citation type="submission" date="2020-01" db="EMBL/GenBank/DDBJ databases">
        <authorList>
            <person name="Gupta K D."/>
        </authorList>
    </citation>
    <scope>NUCLEOTIDE SEQUENCE [LARGE SCALE GENOMIC DNA]</scope>
</reference>
<proteinExistence type="predicted"/>
<dbReference type="SMART" id="SM00225">
    <property type="entry name" value="BTB"/>
    <property type="match status" value="1"/>
</dbReference>
<dbReference type="EMBL" id="CACVBS010000052">
    <property type="protein sequence ID" value="CAA7266000.1"/>
    <property type="molecule type" value="Genomic_DNA"/>
</dbReference>
<dbReference type="CDD" id="cd18186">
    <property type="entry name" value="BTB_POZ_ZBTB_KLHL-like"/>
    <property type="match status" value="1"/>
</dbReference>
<dbReference type="Proteomes" id="UP000467700">
    <property type="component" value="Unassembled WGS sequence"/>
</dbReference>